<evidence type="ECO:0000256" key="2">
    <source>
        <dbReference type="SAM" id="SignalP"/>
    </source>
</evidence>
<feature type="signal peptide" evidence="2">
    <location>
        <begin position="1"/>
        <end position="23"/>
    </location>
</feature>
<keyword evidence="4" id="KW-1185">Reference proteome</keyword>
<feature type="compositionally biased region" description="Polar residues" evidence="1">
    <location>
        <begin position="53"/>
        <end position="73"/>
    </location>
</feature>
<gene>
    <name evidence="3" type="ORF">COCSADRAFT_37358</name>
</gene>
<evidence type="ECO:0000313" key="3">
    <source>
        <dbReference type="EMBL" id="EMD63583.1"/>
    </source>
</evidence>
<reference evidence="4" key="2">
    <citation type="journal article" date="2013" name="PLoS Genet.">
        <title>Comparative genome structure, secondary metabolite, and effector coding capacity across Cochliobolus pathogens.</title>
        <authorList>
            <person name="Condon B.J."/>
            <person name="Leng Y."/>
            <person name="Wu D."/>
            <person name="Bushley K.E."/>
            <person name="Ohm R.A."/>
            <person name="Otillar R."/>
            <person name="Martin J."/>
            <person name="Schackwitz W."/>
            <person name="Grimwood J."/>
            <person name="MohdZainudin N."/>
            <person name="Xue C."/>
            <person name="Wang R."/>
            <person name="Manning V.A."/>
            <person name="Dhillon B."/>
            <person name="Tu Z.J."/>
            <person name="Steffenson B.J."/>
            <person name="Salamov A."/>
            <person name="Sun H."/>
            <person name="Lowry S."/>
            <person name="LaButti K."/>
            <person name="Han J."/>
            <person name="Copeland A."/>
            <person name="Lindquist E."/>
            <person name="Barry K."/>
            <person name="Schmutz J."/>
            <person name="Baker S.E."/>
            <person name="Ciuffetti L.M."/>
            <person name="Grigoriev I.V."/>
            <person name="Zhong S."/>
            <person name="Turgeon B.G."/>
        </authorList>
    </citation>
    <scope>NUCLEOTIDE SEQUENCE [LARGE SCALE GENOMIC DNA]</scope>
    <source>
        <strain evidence="4">ND90Pr / ATCC 201652</strain>
    </source>
</reference>
<evidence type="ECO:0000256" key="1">
    <source>
        <dbReference type="SAM" id="MobiDB-lite"/>
    </source>
</evidence>
<proteinExistence type="predicted"/>
<dbReference type="AlphaFoldDB" id="M2S8D2"/>
<dbReference type="HOGENOM" id="CLU_2704643_0_0_1"/>
<sequence>MKYTTPALPLLTVLTTALALALASAPTDPQRILPPNWSFTISSLLGPGCPDTGKNTSLIRTTRPTHGTNTIDG</sequence>
<keyword evidence="2" id="KW-0732">Signal</keyword>
<dbReference type="GeneID" id="19138959"/>
<accession>M2S8D2</accession>
<organism evidence="3 4">
    <name type="scientific">Cochliobolus sativus (strain ND90Pr / ATCC 201652)</name>
    <name type="common">Common root rot and spot blotch fungus</name>
    <name type="synonym">Bipolaris sorokiniana</name>
    <dbReference type="NCBI Taxonomy" id="665912"/>
    <lineage>
        <taxon>Eukaryota</taxon>
        <taxon>Fungi</taxon>
        <taxon>Dikarya</taxon>
        <taxon>Ascomycota</taxon>
        <taxon>Pezizomycotina</taxon>
        <taxon>Dothideomycetes</taxon>
        <taxon>Pleosporomycetidae</taxon>
        <taxon>Pleosporales</taxon>
        <taxon>Pleosporineae</taxon>
        <taxon>Pleosporaceae</taxon>
        <taxon>Bipolaris</taxon>
    </lineage>
</organism>
<dbReference type="OrthoDB" id="3735213at2759"/>
<feature type="region of interest" description="Disordered" evidence="1">
    <location>
        <begin position="52"/>
        <end position="73"/>
    </location>
</feature>
<dbReference type="Proteomes" id="UP000016934">
    <property type="component" value="Unassembled WGS sequence"/>
</dbReference>
<name>M2S8D2_COCSN</name>
<reference evidence="3 4" key="1">
    <citation type="journal article" date="2012" name="PLoS Pathog.">
        <title>Diverse lifestyles and strategies of plant pathogenesis encoded in the genomes of eighteen Dothideomycetes fungi.</title>
        <authorList>
            <person name="Ohm R.A."/>
            <person name="Feau N."/>
            <person name="Henrissat B."/>
            <person name="Schoch C.L."/>
            <person name="Horwitz B.A."/>
            <person name="Barry K.W."/>
            <person name="Condon B.J."/>
            <person name="Copeland A.C."/>
            <person name="Dhillon B."/>
            <person name="Glaser F."/>
            <person name="Hesse C.N."/>
            <person name="Kosti I."/>
            <person name="LaButti K."/>
            <person name="Lindquist E.A."/>
            <person name="Lucas S."/>
            <person name="Salamov A.A."/>
            <person name="Bradshaw R.E."/>
            <person name="Ciuffetti L."/>
            <person name="Hamelin R.C."/>
            <person name="Kema G.H.J."/>
            <person name="Lawrence C."/>
            <person name="Scott J.A."/>
            <person name="Spatafora J.W."/>
            <person name="Turgeon B.G."/>
            <person name="de Wit P.J.G.M."/>
            <person name="Zhong S."/>
            <person name="Goodwin S.B."/>
            <person name="Grigoriev I.V."/>
        </authorList>
    </citation>
    <scope>NUCLEOTIDE SEQUENCE [LARGE SCALE GENOMIC DNA]</scope>
    <source>
        <strain evidence="4">ND90Pr / ATCC 201652</strain>
    </source>
</reference>
<feature type="chain" id="PRO_5004025358" evidence="2">
    <location>
        <begin position="24"/>
        <end position="73"/>
    </location>
</feature>
<protein>
    <submittedName>
        <fullName evidence="3">Uncharacterized protein</fullName>
    </submittedName>
</protein>
<dbReference type="EMBL" id="KB445644">
    <property type="protein sequence ID" value="EMD63583.1"/>
    <property type="molecule type" value="Genomic_DNA"/>
</dbReference>
<dbReference type="RefSeq" id="XP_007700399.1">
    <property type="nucleotide sequence ID" value="XM_007702209.1"/>
</dbReference>
<dbReference type="KEGG" id="bsc:COCSADRAFT_37358"/>
<evidence type="ECO:0000313" key="4">
    <source>
        <dbReference type="Proteomes" id="UP000016934"/>
    </source>
</evidence>